<dbReference type="Gene3D" id="1.10.10.60">
    <property type="entry name" value="Homeodomain-like"/>
    <property type="match status" value="1"/>
</dbReference>
<sequence>MTGPALVPVDTSTHRHIDLSIDLAVDDAVGGGVSSGEHSPTRPAVSALRRARSRFLSGRPLPEDVPDEIAAAWRRARFFGVAHDLVPAGPRQPVPSPHLLRVARPVLERLAPVLASAGRPAMLLLTDERLRVLWSAGDLPGDVPACRDLSEREVGHNSAALALRTRSRAEAHGPEHFLDLWQDVSAVSVPVPAPDGERVLGTVTVVSGLCAGCAPHPCAALAEATAAAVEAELRLRERERNGPAERVLLDAYQRAAARPGAAVAAFDGRNRLLNEAAEAMLSPRAVETLERDAAASGADASDTGADADGARADADGADASGTGTDGTGTGATGASDTGTGDTGTGGTGTGDTGTGDTGAGGTGAGGTGAGGTGAGDAGTFPSGSYDLRLPDGAGTARLTPVRHRGAVVGVVAVLGRAHSPGPSAGRAVRTPAASAVNLAGRSVPWLLASARAAELTRAGGPLLLTGERGTGKTSLARELLTAREDTDLLVVDAARNSGDALTAWAGAPADDRVLLLRHAERLAQSDVAVLNSLLGARPDAPLLVTYTPGAVPGPCLRRLLDMLAARSVTLPALRERPDDIKDLLARLAPRPAPGEPPLTWTLDALRALEQYPWPGNVTELAHLVGALARQRRAAGPVRRAELPDPVREGSGVRRMSAMESAERTAILEALRRHGGNKARAAASLGIARATLYRKLRGYRA</sequence>
<reference evidence="7" key="1">
    <citation type="journal article" date="2014" name="Int. J. Syst. Evol. Microbiol.">
        <title>Complete genome sequence of Corynebacterium casei LMG S-19264T (=DSM 44701T), isolated from a smear-ripened cheese.</title>
        <authorList>
            <consortium name="US DOE Joint Genome Institute (JGI-PGF)"/>
            <person name="Walter F."/>
            <person name="Albersmeier A."/>
            <person name="Kalinowski J."/>
            <person name="Ruckert C."/>
        </authorList>
    </citation>
    <scope>NUCLEOTIDE SEQUENCE</scope>
    <source>
        <strain evidence="7">JCM 3131</strain>
    </source>
</reference>
<dbReference type="InterPro" id="IPR009057">
    <property type="entry name" value="Homeodomain-like_sf"/>
</dbReference>
<gene>
    <name evidence="7" type="ORF">GCM10010145_52080</name>
</gene>
<dbReference type="PANTHER" id="PTHR32071">
    <property type="entry name" value="TRANSCRIPTIONAL REGULATORY PROTEIN"/>
    <property type="match status" value="1"/>
</dbReference>
<evidence type="ECO:0000256" key="3">
    <source>
        <dbReference type="ARBA" id="ARBA00023015"/>
    </source>
</evidence>
<dbReference type="Gene3D" id="3.40.50.300">
    <property type="entry name" value="P-loop containing nucleotide triphosphate hydrolases"/>
    <property type="match status" value="1"/>
</dbReference>
<dbReference type="SUPFAM" id="SSF46689">
    <property type="entry name" value="Homeodomain-like"/>
    <property type="match status" value="1"/>
</dbReference>
<dbReference type="InterPro" id="IPR002078">
    <property type="entry name" value="Sigma_54_int"/>
</dbReference>
<dbReference type="SMART" id="SM00382">
    <property type="entry name" value="AAA"/>
    <property type="match status" value="1"/>
</dbReference>
<dbReference type="InterPro" id="IPR002197">
    <property type="entry name" value="HTH_Fis"/>
</dbReference>
<dbReference type="InterPro" id="IPR027417">
    <property type="entry name" value="P-loop_NTPase"/>
</dbReference>
<dbReference type="InterPro" id="IPR058031">
    <property type="entry name" value="AAA_lid_NorR"/>
</dbReference>
<evidence type="ECO:0000313" key="8">
    <source>
        <dbReference type="Proteomes" id="UP000620156"/>
    </source>
</evidence>
<accession>A0A918BMH3</accession>
<keyword evidence="3" id="KW-0805">Transcription regulation</keyword>
<dbReference type="Gene3D" id="3.30.450.40">
    <property type="match status" value="1"/>
</dbReference>
<name>A0A918BMH3_9ACTN</name>
<evidence type="ECO:0000256" key="5">
    <source>
        <dbReference type="SAM" id="MobiDB-lite"/>
    </source>
</evidence>
<feature type="compositionally biased region" description="Gly residues" evidence="5">
    <location>
        <begin position="340"/>
        <end position="376"/>
    </location>
</feature>
<keyword evidence="8" id="KW-1185">Reference proteome</keyword>
<dbReference type="Pfam" id="PF02954">
    <property type="entry name" value="HTH_8"/>
    <property type="match status" value="1"/>
</dbReference>
<reference evidence="7" key="2">
    <citation type="submission" date="2020-09" db="EMBL/GenBank/DDBJ databases">
        <authorList>
            <person name="Sun Q."/>
            <person name="Ohkuma M."/>
        </authorList>
    </citation>
    <scope>NUCLEOTIDE SEQUENCE</scope>
    <source>
        <strain evidence="7">JCM 3131</strain>
    </source>
</reference>
<proteinExistence type="predicted"/>
<evidence type="ECO:0000256" key="2">
    <source>
        <dbReference type="ARBA" id="ARBA00022840"/>
    </source>
</evidence>
<evidence type="ECO:0000256" key="1">
    <source>
        <dbReference type="ARBA" id="ARBA00022741"/>
    </source>
</evidence>
<dbReference type="InterPro" id="IPR029016">
    <property type="entry name" value="GAF-like_dom_sf"/>
</dbReference>
<keyword evidence="4" id="KW-0804">Transcription</keyword>
<dbReference type="EMBL" id="BMQK01000014">
    <property type="protein sequence ID" value="GGQ75935.1"/>
    <property type="molecule type" value="Genomic_DNA"/>
</dbReference>
<evidence type="ECO:0000313" key="7">
    <source>
        <dbReference type="EMBL" id="GGQ75935.1"/>
    </source>
</evidence>
<dbReference type="PROSITE" id="PS50045">
    <property type="entry name" value="SIGMA54_INTERACT_4"/>
    <property type="match status" value="1"/>
</dbReference>
<dbReference type="SUPFAM" id="SSF52540">
    <property type="entry name" value="P-loop containing nucleoside triphosphate hydrolases"/>
    <property type="match status" value="1"/>
</dbReference>
<protein>
    <recommendedName>
        <fullName evidence="6">Sigma-54 factor interaction domain-containing protein</fullName>
    </recommendedName>
</protein>
<keyword evidence="1" id="KW-0547">Nucleotide-binding</keyword>
<organism evidence="7 8">
    <name type="scientific">Streptomyces ruber</name>
    <dbReference type="NCBI Taxonomy" id="83378"/>
    <lineage>
        <taxon>Bacteria</taxon>
        <taxon>Bacillati</taxon>
        <taxon>Actinomycetota</taxon>
        <taxon>Actinomycetes</taxon>
        <taxon>Kitasatosporales</taxon>
        <taxon>Streptomycetaceae</taxon>
        <taxon>Streptomyces</taxon>
    </lineage>
</organism>
<dbReference type="Gene3D" id="1.10.8.60">
    <property type="match status" value="1"/>
</dbReference>
<dbReference type="GO" id="GO:0043565">
    <property type="term" value="F:sequence-specific DNA binding"/>
    <property type="evidence" value="ECO:0007669"/>
    <property type="project" value="InterPro"/>
</dbReference>
<dbReference type="InterPro" id="IPR003593">
    <property type="entry name" value="AAA+_ATPase"/>
</dbReference>
<dbReference type="GO" id="GO:0005524">
    <property type="term" value="F:ATP binding"/>
    <property type="evidence" value="ECO:0007669"/>
    <property type="project" value="UniProtKB-KW"/>
</dbReference>
<dbReference type="Pfam" id="PF25601">
    <property type="entry name" value="AAA_lid_14"/>
    <property type="match status" value="1"/>
</dbReference>
<evidence type="ECO:0000259" key="6">
    <source>
        <dbReference type="PROSITE" id="PS50045"/>
    </source>
</evidence>
<feature type="region of interest" description="Disordered" evidence="5">
    <location>
        <begin position="292"/>
        <end position="377"/>
    </location>
</feature>
<comment type="caution">
    <text evidence="7">The sequence shown here is derived from an EMBL/GenBank/DDBJ whole genome shotgun (WGS) entry which is preliminary data.</text>
</comment>
<keyword evidence="2" id="KW-0067">ATP-binding</keyword>
<dbReference type="GO" id="GO:0006355">
    <property type="term" value="P:regulation of DNA-templated transcription"/>
    <property type="evidence" value="ECO:0007669"/>
    <property type="project" value="InterPro"/>
</dbReference>
<dbReference type="PRINTS" id="PR01590">
    <property type="entry name" value="HTHFIS"/>
</dbReference>
<feature type="compositionally biased region" description="Low complexity" evidence="5">
    <location>
        <begin position="294"/>
        <end position="307"/>
    </location>
</feature>
<evidence type="ECO:0000256" key="4">
    <source>
        <dbReference type="ARBA" id="ARBA00023163"/>
    </source>
</evidence>
<dbReference type="Proteomes" id="UP000620156">
    <property type="component" value="Unassembled WGS sequence"/>
</dbReference>
<dbReference type="AlphaFoldDB" id="A0A918BMH3"/>
<feature type="domain" description="Sigma-54 factor interaction" evidence="6">
    <location>
        <begin position="426"/>
        <end position="629"/>
    </location>
</feature>